<dbReference type="PROSITE" id="PS00109">
    <property type="entry name" value="PROTEIN_KINASE_TYR"/>
    <property type="match status" value="1"/>
</dbReference>
<keyword evidence="2" id="KW-0547">Nucleotide-binding</keyword>
<gene>
    <name evidence="9" type="ORF">HXX02_02095</name>
</gene>
<dbReference type="SUPFAM" id="SSF81606">
    <property type="entry name" value="PP2C-like"/>
    <property type="match status" value="1"/>
</dbReference>
<evidence type="ECO:0000256" key="1">
    <source>
        <dbReference type="ARBA" id="ARBA00022679"/>
    </source>
</evidence>
<dbReference type="InterPro" id="IPR011009">
    <property type="entry name" value="Kinase-like_dom_sf"/>
</dbReference>
<dbReference type="PANTHER" id="PTHR43289:SF6">
    <property type="entry name" value="SERINE_THREONINE-PROTEIN KINASE NEKL-3"/>
    <property type="match status" value="1"/>
</dbReference>
<dbReference type="PROSITE" id="PS50011">
    <property type="entry name" value="PROTEIN_KINASE_DOM"/>
    <property type="match status" value="1"/>
</dbReference>
<proteinExistence type="predicted"/>
<dbReference type="GO" id="GO:0016301">
    <property type="term" value="F:kinase activity"/>
    <property type="evidence" value="ECO:0007669"/>
    <property type="project" value="UniProtKB-KW"/>
</dbReference>
<dbReference type="SMART" id="SM00331">
    <property type="entry name" value="PP2C_SIG"/>
    <property type="match status" value="1"/>
</dbReference>
<feature type="domain" description="PPM-type phosphatase" evidence="8">
    <location>
        <begin position="8"/>
        <end position="239"/>
    </location>
</feature>
<comment type="caution">
    <text evidence="9">The sequence shown here is derived from an EMBL/GenBank/DDBJ whole genome shotgun (WGS) entry which is preliminary data.</text>
</comment>
<dbReference type="InterPro" id="IPR008266">
    <property type="entry name" value="Tyr_kinase_AS"/>
</dbReference>
<dbReference type="SMART" id="SM00332">
    <property type="entry name" value="PP2Cc"/>
    <property type="match status" value="1"/>
</dbReference>
<keyword evidence="6" id="KW-0812">Transmembrane</keyword>
<dbReference type="PANTHER" id="PTHR43289">
    <property type="entry name" value="MITOGEN-ACTIVATED PROTEIN KINASE KINASE KINASE 20-RELATED"/>
    <property type="match status" value="1"/>
</dbReference>
<dbReference type="InterPro" id="IPR036457">
    <property type="entry name" value="PPM-type-like_dom_sf"/>
</dbReference>
<keyword evidence="1" id="KW-0808">Transferase</keyword>
<feature type="transmembrane region" description="Helical" evidence="6">
    <location>
        <begin position="553"/>
        <end position="572"/>
    </location>
</feature>
<evidence type="ECO:0000256" key="2">
    <source>
        <dbReference type="ARBA" id="ARBA00022741"/>
    </source>
</evidence>
<feature type="domain" description="Protein kinase" evidence="7">
    <location>
        <begin position="271"/>
        <end position="535"/>
    </location>
</feature>
<evidence type="ECO:0000256" key="4">
    <source>
        <dbReference type="ARBA" id="ARBA00022840"/>
    </source>
</evidence>
<keyword evidence="6" id="KW-0472">Membrane</keyword>
<dbReference type="InterPro" id="IPR001932">
    <property type="entry name" value="PPM-type_phosphatase-like_dom"/>
</dbReference>
<keyword evidence="6" id="KW-1133">Transmembrane helix</keyword>
<dbReference type="Pfam" id="PF00069">
    <property type="entry name" value="Pkinase"/>
    <property type="match status" value="1"/>
</dbReference>
<protein>
    <submittedName>
        <fullName evidence="9">Bifunctional protein-serine/threonine kinase/phosphatase</fullName>
    </submittedName>
</protein>
<dbReference type="RefSeq" id="WP_255873084.1">
    <property type="nucleotide sequence ID" value="NZ_JACASI010000010.1"/>
</dbReference>
<evidence type="ECO:0000313" key="10">
    <source>
        <dbReference type="Proteomes" id="UP001205566"/>
    </source>
</evidence>
<dbReference type="Gene3D" id="1.10.510.10">
    <property type="entry name" value="Transferase(Phosphotransferase) domain 1"/>
    <property type="match status" value="1"/>
</dbReference>
<dbReference type="SUPFAM" id="SSF56112">
    <property type="entry name" value="Protein kinase-like (PK-like)"/>
    <property type="match status" value="1"/>
</dbReference>
<organism evidence="9 10">
    <name type="scientific">Microbulbifer elongatus</name>
    <dbReference type="NCBI Taxonomy" id="86173"/>
    <lineage>
        <taxon>Bacteria</taxon>
        <taxon>Pseudomonadati</taxon>
        <taxon>Pseudomonadota</taxon>
        <taxon>Gammaproteobacteria</taxon>
        <taxon>Cellvibrionales</taxon>
        <taxon>Microbulbiferaceae</taxon>
        <taxon>Microbulbifer</taxon>
    </lineage>
</organism>
<dbReference type="InterPro" id="IPR000719">
    <property type="entry name" value="Prot_kinase_dom"/>
</dbReference>
<keyword evidence="10" id="KW-1185">Reference proteome</keyword>
<evidence type="ECO:0000256" key="6">
    <source>
        <dbReference type="SAM" id="Phobius"/>
    </source>
</evidence>
<dbReference type="Gene3D" id="3.60.40.10">
    <property type="entry name" value="PPM-type phosphatase domain"/>
    <property type="match status" value="1"/>
</dbReference>
<feature type="region of interest" description="Disordered" evidence="5">
    <location>
        <begin position="1"/>
        <end position="24"/>
    </location>
</feature>
<dbReference type="EMBL" id="JACASI010000010">
    <property type="protein sequence ID" value="MCQ3828229.1"/>
    <property type="molecule type" value="Genomic_DNA"/>
</dbReference>
<dbReference type="PROSITE" id="PS51746">
    <property type="entry name" value="PPM_2"/>
    <property type="match status" value="1"/>
</dbReference>
<feature type="compositionally biased region" description="Polar residues" evidence="5">
    <location>
        <begin position="1"/>
        <end position="14"/>
    </location>
</feature>
<dbReference type="CDD" id="cd14014">
    <property type="entry name" value="STKc_PknB_like"/>
    <property type="match status" value="1"/>
</dbReference>
<evidence type="ECO:0000256" key="5">
    <source>
        <dbReference type="SAM" id="MobiDB-lite"/>
    </source>
</evidence>
<sequence>MNSSLTVTVGQHSSAGAKPENQDSYGAFLPTEPQLAVKGAAFAVADGISSSSVSAIASETAVKSFLDDYYCTSDGWSVQSAAEQVIRATNGWLLEQTRQSPFRFDQDKGYVCTFSAVILRGHEAHLFHLGDSRIYRLRGDTLEQLTHDHRVWQGEHQSYLGRALGAETDPEIDYRRLPLVPGDLFLLSTDGVHEHLSHQALIALLQQHTDGLDSIAENLVAAALANGSTDNLTVQLIQVEKLPDCARTVAAEAGELPLPPILSAGDDVDGYTIERDIHASHRSHVYLATDRDSGTPVILKAPSVDQSEDPAHLQRLLMEEWLARRVNSPHVVRAAESRRPRSFLYTTLEVVEGQTLRQWMTDNPEPSLETVRGIIEQVGRGLQALHRAEILHQDLRPENIMISAAGTVTLIDLGSAKVAGIAETAQENGQLILGTALYSAPEYFLGDSGTPRSDLFSLAVLTYHLLSGEFPYGTQVARSKTVAAQHKLRYRTVLSESRAIPAWIDATLKKALQPNPLRRHEALSEFIYELRHPNPEYIHSTRPPLMERYPVRFWQSVSGVLLLFVFYLLSLISQAT</sequence>
<keyword evidence="3 9" id="KW-0418">Kinase</keyword>
<evidence type="ECO:0000259" key="7">
    <source>
        <dbReference type="PROSITE" id="PS50011"/>
    </source>
</evidence>
<reference evidence="9" key="1">
    <citation type="thesis" date="2020" institute="Technische Universitat Dresden" country="Dresden, Germany">
        <title>The Agarolytic System of Microbulbifer elongatus PORT2, Isolated from Batu Karas, Pangandaran West Java Indonesia.</title>
        <authorList>
            <person name="Anggraeni S.R."/>
        </authorList>
    </citation>
    <scope>NUCLEOTIDE SEQUENCE</scope>
    <source>
        <strain evidence="9">PORT2</strain>
    </source>
</reference>
<dbReference type="CDD" id="cd00143">
    <property type="entry name" value="PP2Cc"/>
    <property type="match status" value="1"/>
</dbReference>
<dbReference type="Proteomes" id="UP001205566">
    <property type="component" value="Unassembled WGS sequence"/>
</dbReference>
<name>A0ABT1NZD0_9GAMM</name>
<evidence type="ECO:0000256" key="3">
    <source>
        <dbReference type="ARBA" id="ARBA00022777"/>
    </source>
</evidence>
<accession>A0ABT1NZD0</accession>
<dbReference type="Pfam" id="PF13672">
    <property type="entry name" value="PP2C_2"/>
    <property type="match status" value="1"/>
</dbReference>
<evidence type="ECO:0000313" key="9">
    <source>
        <dbReference type="EMBL" id="MCQ3828229.1"/>
    </source>
</evidence>
<dbReference type="Gene3D" id="3.30.200.20">
    <property type="entry name" value="Phosphorylase Kinase, domain 1"/>
    <property type="match status" value="1"/>
</dbReference>
<keyword evidence="4" id="KW-0067">ATP-binding</keyword>
<evidence type="ECO:0000259" key="8">
    <source>
        <dbReference type="PROSITE" id="PS51746"/>
    </source>
</evidence>